<dbReference type="EMBL" id="UOGD01000003">
    <property type="protein sequence ID" value="VAX14975.1"/>
    <property type="molecule type" value="Genomic_DNA"/>
</dbReference>
<protein>
    <submittedName>
        <fullName evidence="2">Uncharacterized protein</fullName>
    </submittedName>
</protein>
<evidence type="ECO:0000313" key="2">
    <source>
        <dbReference type="EMBL" id="VAX14975.1"/>
    </source>
</evidence>
<feature type="transmembrane region" description="Helical" evidence="1">
    <location>
        <begin position="7"/>
        <end position="25"/>
    </location>
</feature>
<sequence>MLIKRKLIYALIALSIVLIIGNVLLERYSSDEVVIVQELSKNKIEEKFRTTLNDYGIAENWVTKISPKNKNYDSLDYIYKIKFPPDISIASFIKDVNASFVNQPVDIESVEKKNYSNSELKIFSNSILKLDANLIHSRKIKRIFAEYGFVIKIDDRVDVEVLNELSKLYINYTFAFVPSEYSSDVLDKLRSEYIVLINDEINDSRFELDEDFTKQRLINNIKEIIITYGRKVIYLIDENSKIYNSKIYSLIKDEFEKREIKILPLSYLTPLKADSKKQLVSLFQFYTTSLKGKKGETFLITYDDFITLVPLIERQLKMGDRVVKPKLDQ</sequence>
<dbReference type="AlphaFoldDB" id="A0A3B1C8I7"/>
<keyword evidence="1" id="KW-0812">Transmembrane</keyword>
<proteinExistence type="predicted"/>
<evidence type="ECO:0000256" key="1">
    <source>
        <dbReference type="SAM" id="Phobius"/>
    </source>
</evidence>
<accession>A0A3B1C8I7</accession>
<keyword evidence="1" id="KW-0472">Membrane</keyword>
<name>A0A3B1C8I7_9ZZZZ</name>
<gene>
    <name evidence="2" type="ORF">MNBD_IGNAVI01-1905</name>
</gene>
<reference evidence="2" key="1">
    <citation type="submission" date="2018-06" db="EMBL/GenBank/DDBJ databases">
        <authorList>
            <person name="Zhirakovskaya E."/>
        </authorList>
    </citation>
    <scope>NUCLEOTIDE SEQUENCE</scope>
</reference>
<keyword evidence="1" id="KW-1133">Transmembrane helix</keyword>
<organism evidence="2">
    <name type="scientific">hydrothermal vent metagenome</name>
    <dbReference type="NCBI Taxonomy" id="652676"/>
    <lineage>
        <taxon>unclassified sequences</taxon>
        <taxon>metagenomes</taxon>
        <taxon>ecological metagenomes</taxon>
    </lineage>
</organism>